<evidence type="ECO:0000256" key="2">
    <source>
        <dbReference type="ARBA" id="ARBA00022737"/>
    </source>
</evidence>
<feature type="non-terminal residue" evidence="8">
    <location>
        <position position="783"/>
    </location>
</feature>
<dbReference type="FunFam" id="3.30.160.60:FF:000125">
    <property type="entry name" value="Putative zinc finger protein 143"/>
    <property type="match status" value="1"/>
</dbReference>
<feature type="non-terminal residue" evidence="8">
    <location>
        <position position="1"/>
    </location>
</feature>
<evidence type="ECO:0000256" key="4">
    <source>
        <dbReference type="ARBA" id="ARBA00022833"/>
    </source>
</evidence>
<dbReference type="Gene3D" id="3.30.160.60">
    <property type="entry name" value="Classic Zinc Finger"/>
    <property type="match status" value="6"/>
</dbReference>
<feature type="domain" description="C2H2-type" evidence="7">
    <location>
        <begin position="256"/>
        <end position="285"/>
    </location>
</feature>
<dbReference type="GO" id="GO:0006357">
    <property type="term" value="P:regulation of transcription by RNA polymerase II"/>
    <property type="evidence" value="ECO:0007669"/>
    <property type="project" value="TreeGrafter"/>
</dbReference>
<feature type="compositionally biased region" description="Polar residues" evidence="6">
    <location>
        <begin position="66"/>
        <end position="102"/>
    </location>
</feature>
<feature type="domain" description="C2H2-type" evidence="7">
    <location>
        <begin position="316"/>
        <end position="345"/>
    </location>
</feature>
<keyword evidence="3 5" id="KW-0863">Zinc-finger</keyword>
<dbReference type="InterPro" id="IPR013087">
    <property type="entry name" value="Znf_C2H2_type"/>
</dbReference>
<dbReference type="Proteomes" id="UP001497497">
    <property type="component" value="Unassembled WGS sequence"/>
</dbReference>
<accession>A0AAV2H0J6</accession>
<dbReference type="SUPFAM" id="SSF57667">
    <property type="entry name" value="beta-beta-alpha zinc fingers"/>
    <property type="match status" value="5"/>
</dbReference>
<dbReference type="FunFam" id="3.30.160.60:FF:000072">
    <property type="entry name" value="zinc finger protein 143 isoform X1"/>
    <property type="match status" value="2"/>
</dbReference>
<proteinExistence type="predicted"/>
<dbReference type="Pfam" id="PF00096">
    <property type="entry name" value="zf-C2H2"/>
    <property type="match status" value="4"/>
</dbReference>
<feature type="domain" description="C2H2-type" evidence="7">
    <location>
        <begin position="227"/>
        <end position="256"/>
    </location>
</feature>
<dbReference type="InterPro" id="IPR051061">
    <property type="entry name" value="Zinc_finger_trans_reg"/>
</dbReference>
<evidence type="ECO:0000259" key="7">
    <source>
        <dbReference type="PROSITE" id="PS50157"/>
    </source>
</evidence>
<comment type="caution">
    <text evidence="8">The sequence shown here is derived from an EMBL/GenBank/DDBJ whole genome shotgun (WGS) entry which is preliminary data.</text>
</comment>
<reference evidence="8 9" key="1">
    <citation type="submission" date="2024-04" db="EMBL/GenBank/DDBJ databases">
        <authorList>
            <consortium name="Genoscope - CEA"/>
            <person name="William W."/>
        </authorList>
    </citation>
    <scope>NUCLEOTIDE SEQUENCE [LARGE SCALE GENOMIC DNA]</scope>
</reference>
<keyword evidence="4" id="KW-0862">Zinc</keyword>
<dbReference type="PANTHER" id="PTHR46179:SF25">
    <property type="entry name" value="METAL RESPONSE ELEMENT-BINDING TRANSCRIPTION FACTOR-1, ISOFORM C"/>
    <property type="match status" value="1"/>
</dbReference>
<dbReference type="PANTHER" id="PTHR46179">
    <property type="entry name" value="ZINC FINGER PROTEIN"/>
    <property type="match status" value="1"/>
</dbReference>
<keyword evidence="1" id="KW-0479">Metal-binding</keyword>
<keyword evidence="2" id="KW-0677">Repeat</keyword>
<evidence type="ECO:0000313" key="9">
    <source>
        <dbReference type="Proteomes" id="UP001497497"/>
    </source>
</evidence>
<dbReference type="FunFam" id="3.30.160.60:FF:000349">
    <property type="entry name" value="metal regulatory transcription factor 1"/>
    <property type="match status" value="1"/>
</dbReference>
<dbReference type="SMART" id="SM00355">
    <property type="entry name" value="ZnF_C2H2"/>
    <property type="match status" value="6"/>
</dbReference>
<dbReference type="AlphaFoldDB" id="A0AAV2H0J6"/>
<dbReference type="FunFam" id="3.30.160.60:FF:000397">
    <property type="entry name" value="Metal regulatory transcription factor 1"/>
    <property type="match status" value="1"/>
</dbReference>
<dbReference type="PROSITE" id="PS00028">
    <property type="entry name" value="ZINC_FINGER_C2H2_1"/>
    <property type="match status" value="6"/>
</dbReference>
<organism evidence="8 9">
    <name type="scientific">Lymnaea stagnalis</name>
    <name type="common">Great pond snail</name>
    <name type="synonym">Helix stagnalis</name>
    <dbReference type="NCBI Taxonomy" id="6523"/>
    <lineage>
        <taxon>Eukaryota</taxon>
        <taxon>Metazoa</taxon>
        <taxon>Spiralia</taxon>
        <taxon>Lophotrochozoa</taxon>
        <taxon>Mollusca</taxon>
        <taxon>Gastropoda</taxon>
        <taxon>Heterobranchia</taxon>
        <taxon>Euthyneura</taxon>
        <taxon>Panpulmonata</taxon>
        <taxon>Hygrophila</taxon>
        <taxon>Lymnaeoidea</taxon>
        <taxon>Lymnaeidae</taxon>
        <taxon>Lymnaea</taxon>
    </lineage>
</organism>
<evidence type="ECO:0000313" key="8">
    <source>
        <dbReference type="EMBL" id="CAL1527169.1"/>
    </source>
</evidence>
<dbReference type="GO" id="GO:0008270">
    <property type="term" value="F:zinc ion binding"/>
    <property type="evidence" value="ECO:0007669"/>
    <property type="project" value="UniProtKB-KW"/>
</dbReference>
<feature type="domain" description="C2H2-type" evidence="7">
    <location>
        <begin position="167"/>
        <end position="196"/>
    </location>
</feature>
<feature type="domain" description="C2H2-type" evidence="7">
    <location>
        <begin position="286"/>
        <end position="315"/>
    </location>
</feature>
<gene>
    <name evidence="8" type="ORF">GSLYS_00001346001</name>
</gene>
<dbReference type="InterPro" id="IPR036236">
    <property type="entry name" value="Znf_C2H2_sf"/>
</dbReference>
<feature type="domain" description="C2H2-type" evidence="7">
    <location>
        <begin position="197"/>
        <end position="226"/>
    </location>
</feature>
<name>A0AAV2H0J6_LYMST</name>
<sequence>GLRAVRIYFCKMETYTDFENDSNEVSFADFLKFEDDENMEDDMSSITQVCVDEDPEEETVRKLTRSKSVNDISGTAQNKSTFDGSGGSEPQSINERSKSKSTSINFEIQNRLDNNVNDGYIHHTISEDEILMQINPGSSRMPSNPSHATLTIESQNPKTKVKEVTRFKCTFAECARTYSTHGNLKTHEKTHRGELTFVCNELGCGKRFLTSYSLRIHVRVHTNEKPYECDKPGCEKSFTTIYRLRAHERLHSGETFKCGSDGCTKYFTTLSDLRKHIRTHTGEKPFVCNENGCGKAFAASHHLKSHNRIHTGDKPYECTQGGCCKAFTSISSLKLHVSKHEKDTDKEKGHQHCNNMSSSHVLADDLENASSNNTTDVKCEPGHSRLSVEQVINSMYSSQTVQVGDEPTDGIVQELLEPVIPIEPCLEETVVNVNLNNQTITMLPPIQAAVNNLMQQSQLITQQLACGPQGCVSETVDVGGAVNATERLLTLPATIANIPIINSELVKNLLGTNNTIMVQDRHGAIMQIPSSVLLQDPTALASLTSSMVTSLGQRMDTMATVSATFEPSSMIFNTSLLGEGKSGLNSVSDQPSCCSKAAVVLPNPPALHPMQQIQQTLHSNPTKFRTDFAGLLGMQAHEVQAAQLNSQQNVILNYSTDNLDQTDGASISSLTLMDPPRTTSDVSALRDQTDSLAEPPPVILQCPPVAHTHIASSAASCSKSCSTSCSSIAALSKSHSVPDRPALPQDGTLTSAIQKGIPVSILPGASPESIVLNQVFVPIYSNT</sequence>
<evidence type="ECO:0000256" key="6">
    <source>
        <dbReference type="SAM" id="MobiDB-lite"/>
    </source>
</evidence>
<dbReference type="PROSITE" id="PS50157">
    <property type="entry name" value="ZINC_FINGER_C2H2_2"/>
    <property type="match status" value="6"/>
</dbReference>
<protein>
    <recommendedName>
        <fullName evidence="7">C2H2-type domain-containing protein</fullName>
    </recommendedName>
</protein>
<dbReference type="EMBL" id="CAXITT010000013">
    <property type="protein sequence ID" value="CAL1527169.1"/>
    <property type="molecule type" value="Genomic_DNA"/>
</dbReference>
<evidence type="ECO:0000256" key="3">
    <source>
        <dbReference type="ARBA" id="ARBA00022771"/>
    </source>
</evidence>
<evidence type="ECO:0000256" key="1">
    <source>
        <dbReference type="ARBA" id="ARBA00022723"/>
    </source>
</evidence>
<dbReference type="GO" id="GO:0005634">
    <property type="term" value="C:nucleus"/>
    <property type="evidence" value="ECO:0007669"/>
    <property type="project" value="TreeGrafter"/>
</dbReference>
<keyword evidence="9" id="KW-1185">Reference proteome</keyword>
<feature type="region of interest" description="Disordered" evidence="6">
    <location>
        <begin position="61"/>
        <end position="102"/>
    </location>
</feature>
<evidence type="ECO:0000256" key="5">
    <source>
        <dbReference type="PROSITE-ProRule" id="PRU00042"/>
    </source>
</evidence>